<evidence type="ECO:0000313" key="2">
    <source>
        <dbReference type="EMBL" id="OXB00383.1"/>
    </source>
</evidence>
<keyword evidence="1" id="KW-0812">Transmembrane</keyword>
<dbReference type="AlphaFoldDB" id="A0A226I241"/>
<evidence type="ECO:0000256" key="1">
    <source>
        <dbReference type="SAM" id="Phobius"/>
    </source>
</evidence>
<dbReference type="Proteomes" id="UP000198336">
    <property type="component" value="Unassembled WGS sequence"/>
</dbReference>
<feature type="transmembrane region" description="Helical" evidence="1">
    <location>
        <begin position="53"/>
        <end position="71"/>
    </location>
</feature>
<name>A0A226I241_9FLAO</name>
<organism evidence="2 3">
    <name type="scientific">Flavobacterium oncorhynchi</name>
    <dbReference type="NCBI Taxonomy" id="728056"/>
    <lineage>
        <taxon>Bacteria</taxon>
        <taxon>Pseudomonadati</taxon>
        <taxon>Bacteroidota</taxon>
        <taxon>Flavobacteriia</taxon>
        <taxon>Flavobacteriales</taxon>
        <taxon>Flavobacteriaceae</taxon>
        <taxon>Flavobacterium</taxon>
    </lineage>
</organism>
<gene>
    <name evidence="2" type="ORF">B0A75_08690</name>
</gene>
<reference evidence="2 3" key="1">
    <citation type="submission" date="2016-11" db="EMBL/GenBank/DDBJ databases">
        <title>Whole genomes of Flavobacteriaceae.</title>
        <authorList>
            <person name="Stine C."/>
            <person name="Li C."/>
            <person name="Tadesse D."/>
        </authorList>
    </citation>
    <scope>NUCLEOTIDE SEQUENCE [LARGE SCALE GENOMIC DNA]</scope>
    <source>
        <strain evidence="2 3">CCUG 59446</strain>
    </source>
</reference>
<dbReference type="EMBL" id="MUHA01000010">
    <property type="protein sequence ID" value="OXB00383.1"/>
    <property type="molecule type" value="Genomic_DNA"/>
</dbReference>
<feature type="transmembrane region" description="Helical" evidence="1">
    <location>
        <begin position="26"/>
        <end position="47"/>
    </location>
</feature>
<accession>A0A226I241</accession>
<protein>
    <submittedName>
        <fullName evidence="2">Uncharacterized protein</fullName>
    </submittedName>
</protein>
<keyword evidence="1" id="KW-1133">Transmembrane helix</keyword>
<sequence length="180" mass="21089">MQYYYNFTVSKNQISFDPYWYRKSNLLQNFILGVIILVLGVSSSHLIELRGGLFISFLITTFIFLNGIYRWKIKNKTTLLFDKTDGALYRITPLEKKKIIAFNSILSITTKSRSLHFNYILTVKNKTLIKNIYLTDDIKVENQNNPEVRFLEMEIIPQLESFLNLKKEGFTVVDSELINI</sequence>
<comment type="caution">
    <text evidence="2">The sequence shown here is derived from an EMBL/GenBank/DDBJ whole genome shotgun (WGS) entry which is preliminary data.</text>
</comment>
<keyword evidence="3" id="KW-1185">Reference proteome</keyword>
<evidence type="ECO:0000313" key="3">
    <source>
        <dbReference type="Proteomes" id="UP000198336"/>
    </source>
</evidence>
<keyword evidence="1" id="KW-0472">Membrane</keyword>
<proteinExistence type="predicted"/>
<dbReference type="RefSeq" id="WP_089053899.1">
    <property type="nucleotide sequence ID" value="NZ_MUHA01000010.1"/>
</dbReference>